<evidence type="ECO:0000313" key="1">
    <source>
        <dbReference type="EMBL" id="VFK13610.1"/>
    </source>
</evidence>
<accession>A0A450W9A8</accession>
<name>A0A450W9A8_9GAMM</name>
<gene>
    <name evidence="1" type="ORF">BECKLPF1236B_GA0070989_10501</name>
</gene>
<sequence length="116" mass="13242">MDCGNERLLKAFPEIPVCSPYSAVEPVVTSKINKATFFTMLNVADSPTAWRSFAWNLVMPNPAKPEPKIFIYNSFRHSLDKRESSNQYFLKFFDRFVENIPDNGMTSEASPESNEP</sequence>
<organism evidence="1">
    <name type="scientific">Candidatus Kentrum sp. LPFa</name>
    <dbReference type="NCBI Taxonomy" id="2126335"/>
    <lineage>
        <taxon>Bacteria</taxon>
        <taxon>Pseudomonadati</taxon>
        <taxon>Pseudomonadota</taxon>
        <taxon>Gammaproteobacteria</taxon>
        <taxon>Candidatus Kentrum</taxon>
    </lineage>
</organism>
<reference evidence="1" key="1">
    <citation type="submission" date="2019-02" db="EMBL/GenBank/DDBJ databases">
        <authorList>
            <person name="Gruber-Vodicka R. H."/>
            <person name="Seah K. B. B."/>
        </authorList>
    </citation>
    <scope>NUCLEOTIDE SEQUENCE</scope>
    <source>
        <strain evidence="1">BECK_S313</strain>
    </source>
</reference>
<proteinExistence type="predicted"/>
<protein>
    <submittedName>
        <fullName evidence="1">Uncharacterized protein</fullName>
    </submittedName>
</protein>
<dbReference type="EMBL" id="CAADFK010000050">
    <property type="protein sequence ID" value="VFK13610.1"/>
    <property type="molecule type" value="Genomic_DNA"/>
</dbReference>
<dbReference type="AlphaFoldDB" id="A0A450W9A8"/>